<dbReference type="AlphaFoldDB" id="W9RRW1"/>
<reference evidence="3" key="1">
    <citation type="submission" date="2013-01" db="EMBL/GenBank/DDBJ databases">
        <title>Draft Genome Sequence of a Mulberry Tree, Morus notabilis C.K. Schneid.</title>
        <authorList>
            <person name="He N."/>
            <person name="Zhao S."/>
        </authorList>
    </citation>
    <scope>NUCLEOTIDE SEQUENCE</scope>
</reference>
<accession>W9RRW1</accession>
<organism evidence="2 3">
    <name type="scientific">Morus notabilis</name>
    <dbReference type="NCBI Taxonomy" id="981085"/>
    <lineage>
        <taxon>Eukaryota</taxon>
        <taxon>Viridiplantae</taxon>
        <taxon>Streptophyta</taxon>
        <taxon>Embryophyta</taxon>
        <taxon>Tracheophyta</taxon>
        <taxon>Spermatophyta</taxon>
        <taxon>Magnoliopsida</taxon>
        <taxon>eudicotyledons</taxon>
        <taxon>Gunneridae</taxon>
        <taxon>Pentapetalae</taxon>
        <taxon>rosids</taxon>
        <taxon>fabids</taxon>
        <taxon>Rosales</taxon>
        <taxon>Moraceae</taxon>
        <taxon>Moreae</taxon>
        <taxon>Morus</taxon>
    </lineage>
</organism>
<gene>
    <name evidence="2" type="ORF">L484_003867</name>
</gene>
<evidence type="ECO:0000313" key="3">
    <source>
        <dbReference type="Proteomes" id="UP000030645"/>
    </source>
</evidence>
<dbReference type="EMBL" id="KE344553">
    <property type="protein sequence ID" value="EXB66774.1"/>
    <property type="molecule type" value="Genomic_DNA"/>
</dbReference>
<dbReference type="Proteomes" id="UP000030645">
    <property type="component" value="Unassembled WGS sequence"/>
</dbReference>
<evidence type="ECO:0000256" key="1">
    <source>
        <dbReference type="SAM" id="MobiDB-lite"/>
    </source>
</evidence>
<proteinExistence type="predicted"/>
<feature type="compositionally biased region" description="Polar residues" evidence="1">
    <location>
        <begin position="52"/>
        <end position="61"/>
    </location>
</feature>
<feature type="region of interest" description="Disordered" evidence="1">
    <location>
        <begin position="43"/>
        <end position="73"/>
    </location>
</feature>
<evidence type="ECO:0000313" key="2">
    <source>
        <dbReference type="EMBL" id="EXB66774.1"/>
    </source>
</evidence>
<name>W9RRW1_9ROSA</name>
<keyword evidence="3" id="KW-1185">Reference proteome</keyword>
<sequence>MPSQPLNSFHERSNSTIVHMHPPARVGGLWLHPIRTCHVATVTSAPDPMQPDTRQFSSSNERLPLFQPIQTSN</sequence>
<protein>
    <submittedName>
        <fullName evidence="2">Uncharacterized protein</fullName>
    </submittedName>
</protein>